<reference evidence="3 4" key="1">
    <citation type="journal article" date="2019" name="Sci. Rep.">
        <title>Orb-weaving spider Araneus ventricosus genome elucidates the spidroin gene catalogue.</title>
        <authorList>
            <person name="Kono N."/>
            <person name="Nakamura H."/>
            <person name="Ohtoshi R."/>
            <person name="Moran D.A.P."/>
            <person name="Shinohara A."/>
            <person name="Yoshida Y."/>
            <person name="Fujiwara M."/>
            <person name="Mori M."/>
            <person name="Tomita M."/>
            <person name="Arakawa K."/>
        </authorList>
    </citation>
    <scope>NUCLEOTIDE SEQUENCE [LARGE SCALE GENOMIC DNA]</scope>
</reference>
<dbReference type="Pfam" id="PF07530">
    <property type="entry name" value="PRE_C2HC"/>
    <property type="match status" value="1"/>
</dbReference>
<organism evidence="3 4">
    <name type="scientific">Araneus ventricosus</name>
    <name type="common">Orbweaver spider</name>
    <name type="synonym">Epeira ventricosa</name>
    <dbReference type="NCBI Taxonomy" id="182803"/>
    <lineage>
        <taxon>Eukaryota</taxon>
        <taxon>Metazoa</taxon>
        <taxon>Ecdysozoa</taxon>
        <taxon>Arthropoda</taxon>
        <taxon>Chelicerata</taxon>
        <taxon>Arachnida</taxon>
        <taxon>Araneae</taxon>
        <taxon>Araneomorphae</taxon>
        <taxon>Entelegynae</taxon>
        <taxon>Araneoidea</taxon>
        <taxon>Araneidae</taxon>
        <taxon>Araneus</taxon>
    </lineage>
</organism>
<protein>
    <recommendedName>
        <fullName evidence="2">Pre-C2HC domain-containing protein</fullName>
    </recommendedName>
</protein>
<evidence type="ECO:0000259" key="2">
    <source>
        <dbReference type="Pfam" id="PF07530"/>
    </source>
</evidence>
<name>A0A4Y2PPK3_ARAVE</name>
<dbReference type="InterPro" id="IPR006579">
    <property type="entry name" value="Pre_C2HC_dom"/>
</dbReference>
<dbReference type="AlphaFoldDB" id="A0A4Y2PPK3"/>
<dbReference type="OrthoDB" id="8123891at2759"/>
<dbReference type="Proteomes" id="UP000499080">
    <property type="component" value="Unassembled WGS sequence"/>
</dbReference>
<feature type="domain" description="Pre-C2HC" evidence="2">
    <location>
        <begin position="153"/>
        <end position="213"/>
    </location>
</feature>
<feature type="region of interest" description="Disordered" evidence="1">
    <location>
        <begin position="1"/>
        <end position="30"/>
    </location>
</feature>
<evidence type="ECO:0000313" key="3">
    <source>
        <dbReference type="EMBL" id="GBN53111.1"/>
    </source>
</evidence>
<sequence length="290" mass="33568">MKRSNAYVESPDWNLKKTKPADQRPANGESKCENELEASFKRLSVNGVNLPEEIFTSHQMACLADNQKVVIPAVWPPSIMMYISLNFEADLKLINEKFGDVRRLKAGIFIKFLPDTYDIHRALISFLAANNIQYLIWKRIKVFITGLPCNMRTQQIKEALIEKDLDVEEIVQLAEYRTKKPLPLFYAVLPNSDKNKNIFVLTDLLNFNISVGRIRSSRFTATSEARVPKFVTCGETSQVVSWGRRRKFHEVSKNNNSNMDKYEPATDFQDIIYIIQEFEKFHLFPAVFFD</sequence>
<accession>A0A4Y2PPK3</accession>
<gene>
    <name evidence="3" type="ORF">AVEN_245241_1</name>
</gene>
<comment type="caution">
    <text evidence="3">The sequence shown here is derived from an EMBL/GenBank/DDBJ whole genome shotgun (WGS) entry which is preliminary data.</text>
</comment>
<proteinExistence type="predicted"/>
<keyword evidence="4" id="KW-1185">Reference proteome</keyword>
<evidence type="ECO:0000256" key="1">
    <source>
        <dbReference type="SAM" id="MobiDB-lite"/>
    </source>
</evidence>
<dbReference type="EMBL" id="BGPR01011816">
    <property type="protein sequence ID" value="GBN53111.1"/>
    <property type="molecule type" value="Genomic_DNA"/>
</dbReference>
<evidence type="ECO:0000313" key="4">
    <source>
        <dbReference type="Proteomes" id="UP000499080"/>
    </source>
</evidence>